<dbReference type="GO" id="GO:0019901">
    <property type="term" value="F:protein kinase binding"/>
    <property type="evidence" value="ECO:0007669"/>
    <property type="project" value="InterPro"/>
</dbReference>
<dbReference type="Proteomes" id="UP000494165">
    <property type="component" value="Unassembled WGS sequence"/>
</dbReference>
<feature type="domain" description="Cyclin N-terminal" evidence="5">
    <location>
        <begin position="84"/>
        <end position="172"/>
    </location>
</feature>
<dbReference type="CDD" id="cd20557">
    <property type="entry name" value="CYCLIN_ScPCL1-like"/>
    <property type="match status" value="1"/>
</dbReference>
<accession>A0A8S1C3L7</accession>
<evidence type="ECO:0000313" key="6">
    <source>
        <dbReference type="EMBL" id="CAB3363853.1"/>
    </source>
</evidence>
<dbReference type="Gene3D" id="1.10.472.10">
    <property type="entry name" value="Cyclin-like"/>
    <property type="match status" value="1"/>
</dbReference>
<dbReference type="PANTHER" id="PTHR15615:SF108">
    <property type="entry name" value="PROTEIN CNPPD1"/>
    <property type="match status" value="1"/>
</dbReference>
<dbReference type="InterPro" id="IPR013922">
    <property type="entry name" value="Cyclin_PHO80-like"/>
</dbReference>
<protein>
    <recommendedName>
        <fullName evidence="2">Protein CNPPD1</fullName>
    </recommendedName>
</protein>
<proteinExistence type="inferred from homology"/>
<reference evidence="6 7" key="1">
    <citation type="submission" date="2020-04" db="EMBL/GenBank/DDBJ databases">
        <authorList>
            <person name="Alioto T."/>
            <person name="Alioto T."/>
            <person name="Gomez Garrido J."/>
        </authorList>
    </citation>
    <scope>NUCLEOTIDE SEQUENCE [LARGE SCALE GENOMIC DNA]</scope>
</reference>
<dbReference type="InterPro" id="IPR006671">
    <property type="entry name" value="Cyclin_N"/>
</dbReference>
<gene>
    <name evidence="6" type="ORF">CLODIP_2_CD09971</name>
</gene>
<keyword evidence="4" id="KW-1133">Transmembrane helix</keyword>
<dbReference type="GO" id="GO:0016538">
    <property type="term" value="F:cyclin-dependent protein serine/threonine kinase regulator activity"/>
    <property type="evidence" value="ECO:0007669"/>
    <property type="project" value="TreeGrafter"/>
</dbReference>
<evidence type="ECO:0000256" key="1">
    <source>
        <dbReference type="ARBA" id="ARBA00038508"/>
    </source>
</evidence>
<dbReference type="InterPro" id="IPR036915">
    <property type="entry name" value="Cyclin-like_sf"/>
</dbReference>
<dbReference type="Pfam" id="PF00134">
    <property type="entry name" value="Cyclin_N"/>
    <property type="match status" value="1"/>
</dbReference>
<dbReference type="AlphaFoldDB" id="A0A8S1C3L7"/>
<name>A0A8S1C3L7_9INSE</name>
<organism evidence="6 7">
    <name type="scientific">Cloeon dipterum</name>
    <dbReference type="NCBI Taxonomy" id="197152"/>
    <lineage>
        <taxon>Eukaryota</taxon>
        <taxon>Metazoa</taxon>
        <taxon>Ecdysozoa</taxon>
        <taxon>Arthropoda</taxon>
        <taxon>Hexapoda</taxon>
        <taxon>Insecta</taxon>
        <taxon>Pterygota</taxon>
        <taxon>Palaeoptera</taxon>
        <taxon>Ephemeroptera</taxon>
        <taxon>Pisciforma</taxon>
        <taxon>Baetidae</taxon>
        <taxon>Cloeon</taxon>
    </lineage>
</organism>
<dbReference type="GO" id="GO:0005634">
    <property type="term" value="C:nucleus"/>
    <property type="evidence" value="ECO:0007669"/>
    <property type="project" value="TreeGrafter"/>
</dbReference>
<keyword evidence="7" id="KW-1185">Reference proteome</keyword>
<keyword evidence="4" id="KW-0812">Transmembrane</keyword>
<comment type="caution">
    <text evidence="6">The sequence shown here is derived from an EMBL/GenBank/DDBJ whole genome shotgun (WGS) entry which is preliminary data.</text>
</comment>
<dbReference type="OrthoDB" id="244495at2759"/>
<feature type="region of interest" description="Disordered" evidence="3">
    <location>
        <begin position="1"/>
        <end position="20"/>
    </location>
</feature>
<evidence type="ECO:0000259" key="5">
    <source>
        <dbReference type="Pfam" id="PF00134"/>
    </source>
</evidence>
<dbReference type="SUPFAM" id="SSF47954">
    <property type="entry name" value="Cyclin-like"/>
    <property type="match status" value="1"/>
</dbReference>
<feature type="transmembrane region" description="Helical" evidence="4">
    <location>
        <begin position="222"/>
        <end position="248"/>
    </location>
</feature>
<evidence type="ECO:0000256" key="4">
    <source>
        <dbReference type="SAM" id="Phobius"/>
    </source>
</evidence>
<dbReference type="GO" id="GO:0000307">
    <property type="term" value="C:cyclin-dependent protein kinase holoenzyme complex"/>
    <property type="evidence" value="ECO:0007669"/>
    <property type="project" value="TreeGrafter"/>
</dbReference>
<evidence type="ECO:0000256" key="2">
    <source>
        <dbReference type="ARBA" id="ARBA00040808"/>
    </source>
</evidence>
<dbReference type="PANTHER" id="PTHR15615">
    <property type="match status" value="1"/>
</dbReference>
<evidence type="ECO:0000313" key="7">
    <source>
        <dbReference type="Proteomes" id="UP000494165"/>
    </source>
</evidence>
<comment type="similarity">
    <text evidence="1">Belongs to the CNPPD1 family.</text>
</comment>
<keyword evidence="4" id="KW-0472">Membrane</keyword>
<evidence type="ECO:0000256" key="3">
    <source>
        <dbReference type="SAM" id="MobiDB-lite"/>
    </source>
</evidence>
<dbReference type="EMBL" id="CADEPI010000013">
    <property type="protein sequence ID" value="CAB3363853.1"/>
    <property type="molecule type" value="Genomic_DNA"/>
</dbReference>
<sequence>MPCNADVPRKLGSYRPKRSKARNRRREVYLSNVRRELWMEDKMPKIAVESVAELATEIFTSTCGARRLAGLHLPEAVRESCRGNIYPCSLVLALLYLERLKTASDKQAREYLAEVTPSELFIVSMMVANKFVQDEGETSEVETWYWSDLSGFEKKKLCQLEREFLNALNWEVFVRDKDFWIALIRLHRTVSLRQGLRRGWFTYEETAALLDILPLTQFLQQALQIVVACMASYAAATMACLVIVPLLASLPAYQMLVPLQMSVVDQKLDTIGMLAPGDMDRLSHETRLLVWSLQQLSLCVNTSSFGHRTNLLALNQTGHTSMHTWLTSY</sequence>